<reference evidence="6 7" key="1">
    <citation type="submission" date="2020-02" db="EMBL/GenBank/DDBJ databases">
        <title>Draft genome sequence of two Spirosoma agri KCTC 52727 and Spirosoma terrae KCTC 52035.</title>
        <authorList>
            <person name="Rojas J."/>
            <person name="Ambika Manirajan B."/>
            <person name="Suarez C."/>
            <person name="Ratering S."/>
            <person name="Schnell S."/>
        </authorList>
    </citation>
    <scope>NUCLEOTIDE SEQUENCE [LARGE SCALE GENOMIC DNA]</scope>
    <source>
        <strain evidence="6 7">KCTC 52035</strain>
    </source>
</reference>
<dbReference type="InterPro" id="IPR002579">
    <property type="entry name" value="Met_Sox_Rdtase_MsrB_dom"/>
</dbReference>
<evidence type="ECO:0000313" key="6">
    <source>
        <dbReference type="EMBL" id="NDU95534.1"/>
    </source>
</evidence>
<dbReference type="PROSITE" id="PS51790">
    <property type="entry name" value="MSRB"/>
    <property type="match status" value="1"/>
</dbReference>
<dbReference type="Proteomes" id="UP000474175">
    <property type="component" value="Unassembled WGS sequence"/>
</dbReference>
<dbReference type="Gene3D" id="2.170.150.20">
    <property type="entry name" value="Peptide methionine sulfoxide reductase"/>
    <property type="match status" value="1"/>
</dbReference>
<gene>
    <name evidence="6" type="primary">msrB</name>
    <name evidence="6" type="ORF">GK108_11670</name>
</gene>
<keyword evidence="2 6" id="KW-0560">Oxidoreductase</keyword>
<dbReference type="GO" id="GO:0033743">
    <property type="term" value="F:peptide-methionine (R)-S-oxide reductase activity"/>
    <property type="evidence" value="ECO:0007669"/>
    <property type="project" value="UniProtKB-EC"/>
</dbReference>
<dbReference type="PANTHER" id="PTHR10173">
    <property type="entry name" value="METHIONINE SULFOXIDE REDUCTASE"/>
    <property type="match status" value="1"/>
</dbReference>
<dbReference type="GO" id="GO:0030091">
    <property type="term" value="P:protein repair"/>
    <property type="evidence" value="ECO:0007669"/>
    <property type="project" value="InterPro"/>
</dbReference>
<comment type="catalytic activity">
    <reaction evidence="3">
        <text>L-methionyl-[protein] + [thioredoxin]-disulfide + H2O = L-methionyl-(R)-S-oxide-[protein] + [thioredoxin]-dithiol</text>
        <dbReference type="Rhea" id="RHEA:24164"/>
        <dbReference type="Rhea" id="RHEA-COMP:10698"/>
        <dbReference type="Rhea" id="RHEA-COMP:10700"/>
        <dbReference type="Rhea" id="RHEA-COMP:12313"/>
        <dbReference type="Rhea" id="RHEA-COMP:12314"/>
        <dbReference type="ChEBI" id="CHEBI:15377"/>
        <dbReference type="ChEBI" id="CHEBI:16044"/>
        <dbReference type="ChEBI" id="CHEBI:29950"/>
        <dbReference type="ChEBI" id="CHEBI:45764"/>
        <dbReference type="ChEBI" id="CHEBI:50058"/>
        <dbReference type="EC" id="1.8.4.12"/>
    </reaction>
</comment>
<proteinExistence type="predicted"/>
<dbReference type="InterPro" id="IPR028427">
    <property type="entry name" value="Met_Sox_Rdtase_MsrB"/>
</dbReference>
<dbReference type="EC" id="1.8.4.12" evidence="1"/>
<keyword evidence="7" id="KW-1185">Reference proteome</keyword>
<dbReference type="Pfam" id="PF01641">
    <property type="entry name" value="SelR"/>
    <property type="match status" value="1"/>
</dbReference>
<dbReference type="SUPFAM" id="SSF51316">
    <property type="entry name" value="Mss4-like"/>
    <property type="match status" value="1"/>
</dbReference>
<evidence type="ECO:0000256" key="1">
    <source>
        <dbReference type="ARBA" id="ARBA00012499"/>
    </source>
</evidence>
<accession>A0A6L9L4X4</accession>
<dbReference type="EMBL" id="JAAFZH010000004">
    <property type="protein sequence ID" value="NDU95534.1"/>
    <property type="molecule type" value="Genomic_DNA"/>
</dbReference>
<keyword evidence="4" id="KW-1133">Transmembrane helix</keyword>
<dbReference type="AlphaFoldDB" id="A0A6L9L4X4"/>
<dbReference type="PANTHER" id="PTHR10173:SF57">
    <property type="entry name" value="PEPTIDE-METHIONINE (R)-S-OXIDE REDUCTASE"/>
    <property type="match status" value="1"/>
</dbReference>
<evidence type="ECO:0000256" key="3">
    <source>
        <dbReference type="ARBA" id="ARBA00048488"/>
    </source>
</evidence>
<dbReference type="GO" id="GO:0006979">
    <property type="term" value="P:response to oxidative stress"/>
    <property type="evidence" value="ECO:0007669"/>
    <property type="project" value="InterPro"/>
</dbReference>
<dbReference type="InterPro" id="IPR011057">
    <property type="entry name" value="Mss4-like_sf"/>
</dbReference>
<feature type="domain" description="MsrB" evidence="5">
    <location>
        <begin position="50"/>
        <end position="168"/>
    </location>
</feature>
<evidence type="ECO:0000256" key="4">
    <source>
        <dbReference type="SAM" id="Phobius"/>
    </source>
</evidence>
<dbReference type="RefSeq" id="WP_163947745.1">
    <property type="nucleotide sequence ID" value="NZ_JAAFZH010000004.1"/>
</dbReference>
<evidence type="ECO:0000313" key="7">
    <source>
        <dbReference type="Proteomes" id="UP000474175"/>
    </source>
</evidence>
<keyword evidence="4" id="KW-0472">Membrane</keyword>
<evidence type="ECO:0000256" key="2">
    <source>
        <dbReference type="ARBA" id="ARBA00023002"/>
    </source>
</evidence>
<dbReference type="GO" id="GO:0005737">
    <property type="term" value="C:cytoplasm"/>
    <property type="evidence" value="ECO:0007669"/>
    <property type="project" value="TreeGrafter"/>
</dbReference>
<evidence type="ECO:0000259" key="5">
    <source>
        <dbReference type="PROSITE" id="PS51790"/>
    </source>
</evidence>
<keyword evidence="4" id="KW-0812">Transmembrane</keyword>
<sequence>MKQNSVFVGIAVILAGALWIYGTYLSTPKKAHRLPAGATSPQGKRVEKTDAEWRGLLTRKQYAVTRERDTEWPNSSELTHEHRAGLYSCVCCHNPLFSSRTKFDSGTGWPSFYDPIVVNAIYTEPDGSRTEVRCSVCDAHLGHVFTDGPEPTGLRFCMNGTALSFTQVSQ</sequence>
<feature type="transmembrane region" description="Helical" evidence="4">
    <location>
        <begin position="6"/>
        <end position="25"/>
    </location>
</feature>
<organism evidence="6 7">
    <name type="scientific">Spirosoma terrae</name>
    <dbReference type="NCBI Taxonomy" id="1968276"/>
    <lineage>
        <taxon>Bacteria</taxon>
        <taxon>Pseudomonadati</taxon>
        <taxon>Bacteroidota</taxon>
        <taxon>Cytophagia</taxon>
        <taxon>Cytophagales</taxon>
        <taxon>Cytophagaceae</taxon>
        <taxon>Spirosoma</taxon>
    </lineage>
</organism>
<dbReference type="NCBIfam" id="TIGR00357">
    <property type="entry name" value="peptide-methionine (R)-S-oxide reductase MsrB"/>
    <property type="match status" value="1"/>
</dbReference>
<comment type="caution">
    <text evidence="6">The sequence shown here is derived from an EMBL/GenBank/DDBJ whole genome shotgun (WGS) entry which is preliminary data.</text>
</comment>
<name>A0A6L9L4X4_9BACT</name>
<protein>
    <recommendedName>
        <fullName evidence="1">peptide-methionine (R)-S-oxide reductase</fullName>
        <ecNumber evidence="1">1.8.4.12</ecNumber>
    </recommendedName>
</protein>